<gene>
    <name evidence="2" type="ORF">QOZ84_10390</name>
</gene>
<dbReference type="Proteomes" id="UP001301012">
    <property type="component" value="Unassembled WGS sequence"/>
</dbReference>
<name>A0ABT7EAM0_9FIRM</name>
<accession>A0ABT7EAM0</accession>
<keyword evidence="3" id="KW-1185">Reference proteome</keyword>
<feature type="transmembrane region" description="Helical" evidence="1">
    <location>
        <begin position="60"/>
        <end position="77"/>
    </location>
</feature>
<keyword evidence="1" id="KW-0812">Transmembrane</keyword>
<keyword evidence="1" id="KW-0472">Membrane</keyword>
<reference evidence="2 3" key="1">
    <citation type="submission" date="2023-05" db="EMBL/GenBank/DDBJ databases">
        <title>Rombocin, a short stable natural nisin variant, displays selective antimicrobial activity against Listeria monocytogenes and employs dual mode of action to kill target bacterial strains.</title>
        <authorList>
            <person name="Wambui J."/>
            <person name="Stephan R."/>
            <person name="Kuipers O.P."/>
        </authorList>
    </citation>
    <scope>NUCLEOTIDE SEQUENCE [LARGE SCALE GENOMIC DNA]</scope>
    <source>
        <strain evidence="2 3">RC002</strain>
    </source>
</reference>
<comment type="caution">
    <text evidence="2">The sequence shown here is derived from an EMBL/GenBank/DDBJ whole genome shotgun (WGS) entry which is preliminary data.</text>
</comment>
<dbReference type="EMBL" id="JASKYM010000004">
    <property type="protein sequence ID" value="MDK2563960.1"/>
    <property type="molecule type" value="Genomic_DNA"/>
</dbReference>
<sequence>MKTTANKTIIFKQKEYDEKKQTSKYKIKNNNSSTSSKVIPYPKYKKKKEKSIKLIKNNKPLLIILLLVMFFFLLSFIDNNLLRNKPRFNSSSSSLSNSEFSSYSKIVENEIRHILTLGSKDKVATDSMHKNGESVYAEGNISLKKKENKDFDMILKENKPYSLLIDGTEYIK</sequence>
<proteinExistence type="predicted"/>
<protein>
    <submittedName>
        <fullName evidence="2">Uncharacterized protein</fullName>
    </submittedName>
</protein>
<organism evidence="2 3">
    <name type="scientific">Romboutsia sedimentorum</name>
    <dbReference type="NCBI Taxonomy" id="1368474"/>
    <lineage>
        <taxon>Bacteria</taxon>
        <taxon>Bacillati</taxon>
        <taxon>Bacillota</taxon>
        <taxon>Clostridia</taxon>
        <taxon>Peptostreptococcales</taxon>
        <taxon>Peptostreptococcaceae</taxon>
        <taxon>Romboutsia</taxon>
    </lineage>
</organism>
<keyword evidence="1" id="KW-1133">Transmembrane helix</keyword>
<evidence type="ECO:0000256" key="1">
    <source>
        <dbReference type="SAM" id="Phobius"/>
    </source>
</evidence>
<dbReference type="RefSeq" id="WP_284132892.1">
    <property type="nucleotide sequence ID" value="NZ_JASKYM010000004.1"/>
</dbReference>
<evidence type="ECO:0000313" key="2">
    <source>
        <dbReference type="EMBL" id="MDK2563960.1"/>
    </source>
</evidence>
<evidence type="ECO:0000313" key="3">
    <source>
        <dbReference type="Proteomes" id="UP001301012"/>
    </source>
</evidence>